<reference evidence="6 7" key="1">
    <citation type="submission" date="2020-08" db="EMBL/GenBank/DDBJ databases">
        <title>Novel species isolated from subtropical streams in China.</title>
        <authorList>
            <person name="Lu H."/>
        </authorList>
    </citation>
    <scope>NUCLEOTIDE SEQUENCE [LARGE SCALE GENOMIC DNA]</scope>
    <source>
        <strain evidence="6 7">CY22W</strain>
    </source>
</reference>
<evidence type="ECO:0000313" key="7">
    <source>
        <dbReference type="Proteomes" id="UP000654304"/>
    </source>
</evidence>
<gene>
    <name evidence="6" type="ORF">H8K43_18070</name>
</gene>
<evidence type="ECO:0000256" key="3">
    <source>
        <dbReference type="ARBA" id="ARBA00023163"/>
    </source>
</evidence>
<dbReference type="PANTHER" id="PTHR47506">
    <property type="entry name" value="TRANSCRIPTIONAL REGULATORY PROTEIN"/>
    <property type="match status" value="1"/>
</dbReference>
<evidence type="ECO:0000256" key="2">
    <source>
        <dbReference type="ARBA" id="ARBA00023125"/>
    </source>
</evidence>
<keyword evidence="1" id="KW-0805">Transcription regulation</keyword>
<evidence type="ECO:0000256" key="1">
    <source>
        <dbReference type="ARBA" id="ARBA00023015"/>
    </source>
</evidence>
<dbReference type="EMBL" id="JACOGD010000013">
    <property type="protein sequence ID" value="MBC3933592.1"/>
    <property type="molecule type" value="Genomic_DNA"/>
</dbReference>
<name>A0ABR7A9R9_9BURK</name>
<evidence type="ECO:0000259" key="5">
    <source>
        <dbReference type="PROSITE" id="PS50977"/>
    </source>
</evidence>
<dbReference type="SUPFAM" id="SSF48498">
    <property type="entry name" value="Tetracyclin repressor-like, C-terminal domain"/>
    <property type="match status" value="1"/>
</dbReference>
<dbReference type="RefSeq" id="WP_186905151.1">
    <property type="nucleotide sequence ID" value="NZ_JACOGD010000013.1"/>
</dbReference>
<dbReference type="Pfam" id="PF16925">
    <property type="entry name" value="TetR_C_13"/>
    <property type="match status" value="1"/>
</dbReference>
<evidence type="ECO:0000256" key="4">
    <source>
        <dbReference type="PROSITE-ProRule" id="PRU00335"/>
    </source>
</evidence>
<organism evidence="6 7">
    <name type="scientific">Undibacterium curvum</name>
    <dbReference type="NCBI Taxonomy" id="2762294"/>
    <lineage>
        <taxon>Bacteria</taxon>
        <taxon>Pseudomonadati</taxon>
        <taxon>Pseudomonadota</taxon>
        <taxon>Betaproteobacteria</taxon>
        <taxon>Burkholderiales</taxon>
        <taxon>Oxalobacteraceae</taxon>
        <taxon>Undibacterium</taxon>
    </lineage>
</organism>
<dbReference type="Pfam" id="PF00440">
    <property type="entry name" value="TetR_N"/>
    <property type="match status" value="1"/>
</dbReference>
<evidence type="ECO:0000313" key="6">
    <source>
        <dbReference type="EMBL" id="MBC3933592.1"/>
    </source>
</evidence>
<comment type="caution">
    <text evidence="6">The sequence shown here is derived from an EMBL/GenBank/DDBJ whole genome shotgun (WGS) entry which is preliminary data.</text>
</comment>
<feature type="DNA-binding region" description="H-T-H motif" evidence="4">
    <location>
        <begin position="34"/>
        <end position="53"/>
    </location>
</feature>
<dbReference type="InterPro" id="IPR009057">
    <property type="entry name" value="Homeodomain-like_sf"/>
</dbReference>
<proteinExistence type="predicted"/>
<dbReference type="SUPFAM" id="SSF46689">
    <property type="entry name" value="Homeodomain-like"/>
    <property type="match status" value="1"/>
</dbReference>
<keyword evidence="7" id="KW-1185">Reference proteome</keyword>
<sequence>MTTSATKLSSNDTRERILATGEELILGKGFSALGLSEILSASAVPKGSFYHYFASKEAFGVALIERYFQEYHQHLRTMFGDQHHTPANRLLQYFEFWLSTTRQSQCHKLCLAVKLAAEVSDLSQTMRQALAQGMQTVIDLIAGVLEEAMQQGELAPGQDVQHLATTLYSQWVGASLLTKVYLQTAPLEAAWLQTQQLLAESRHSAPKV</sequence>
<protein>
    <submittedName>
        <fullName evidence="6">TetR/AcrR family transcriptional regulator</fullName>
    </submittedName>
</protein>
<dbReference type="Proteomes" id="UP000654304">
    <property type="component" value="Unassembled WGS sequence"/>
</dbReference>
<dbReference type="InterPro" id="IPR001647">
    <property type="entry name" value="HTH_TetR"/>
</dbReference>
<dbReference type="PROSITE" id="PS50977">
    <property type="entry name" value="HTH_TETR_2"/>
    <property type="match status" value="1"/>
</dbReference>
<feature type="domain" description="HTH tetR-type" evidence="5">
    <location>
        <begin position="11"/>
        <end position="71"/>
    </location>
</feature>
<dbReference type="Gene3D" id="1.10.357.10">
    <property type="entry name" value="Tetracycline Repressor, domain 2"/>
    <property type="match status" value="1"/>
</dbReference>
<dbReference type="PANTHER" id="PTHR47506:SF6">
    <property type="entry name" value="HTH-TYPE TRANSCRIPTIONAL REPRESSOR NEMR"/>
    <property type="match status" value="1"/>
</dbReference>
<dbReference type="InterPro" id="IPR011075">
    <property type="entry name" value="TetR_C"/>
</dbReference>
<accession>A0ABR7A9R9</accession>
<dbReference type="InterPro" id="IPR036271">
    <property type="entry name" value="Tet_transcr_reg_TetR-rel_C_sf"/>
</dbReference>
<keyword evidence="2 4" id="KW-0238">DNA-binding</keyword>
<keyword evidence="3" id="KW-0804">Transcription</keyword>